<evidence type="ECO:0000256" key="1">
    <source>
        <dbReference type="ARBA" id="ARBA00008857"/>
    </source>
</evidence>
<dbReference type="Pfam" id="PF17293">
    <property type="entry name" value="Arm-DNA-bind_5"/>
    <property type="match status" value="1"/>
</dbReference>
<comment type="similarity">
    <text evidence="1">Belongs to the 'phage' integrase family.</text>
</comment>
<name>A0A1I5CGX6_9BACE</name>
<organism evidence="8 9">
    <name type="scientific">Bacteroides xylanisolvens</name>
    <dbReference type="NCBI Taxonomy" id="371601"/>
    <lineage>
        <taxon>Bacteria</taxon>
        <taxon>Pseudomonadati</taxon>
        <taxon>Bacteroidota</taxon>
        <taxon>Bacteroidia</taxon>
        <taxon>Bacteroidales</taxon>
        <taxon>Bacteroidaceae</taxon>
        <taxon>Bacteroides</taxon>
    </lineage>
</organism>
<evidence type="ECO:0000313" key="9">
    <source>
        <dbReference type="Proteomes" id="UP000183766"/>
    </source>
</evidence>
<evidence type="ECO:0000256" key="4">
    <source>
        <dbReference type="ARBA" id="ARBA00023172"/>
    </source>
</evidence>
<dbReference type="SUPFAM" id="SSF56349">
    <property type="entry name" value="DNA breaking-rejoining enzymes"/>
    <property type="match status" value="1"/>
</dbReference>
<dbReference type="GO" id="GO:0006310">
    <property type="term" value="P:DNA recombination"/>
    <property type="evidence" value="ECO:0007669"/>
    <property type="project" value="UniProtKB-KW"/>
</dbReference>
<dbReference type="InterPro" id="IPR050090">
    <property type="entry name" value="Tyrosine_recombinase_XerCD"/>
</dbReference>
<feature type="domain" description="Tyr recombinase" evidence="6">
    <location>
        <begin position="211"/>
        <end position="397"/>
    </location>
</feature>
<dbReference type="PANTHER" id="PTHR30349">
    <property type="entry name" value="PHAGE INTEGRASE-RELATED"/>
    <property type="match status" value="1"/>
</dbReference>
<evidence type="ECO:0000259" key="7">
    <source>
        <dbReference type="PROSITE" id="PS51900"/>
    </source>
</evidence>
<dbReference type="InterPro" id="IPR044068">
    <property type="entry name" value="CB"/>
</dbReference>
<dbReference type="InterPro" id="IPR035386">
    <property type="entry name" value="Arm-DNA-bind_5"/>
</dbReference>
<dbReference type="EMBL" id="FOUM01000050">
    <property type="protein sequence ID" value="SFN86147.1"/>
    <property type="molecule type" value="Genomic_DNA"/>
</dbReference>
<dbReference type="PROSITE" id="PS51898">
    <property type="entry name" value="TYR_RECOMBINASE"/>
    <property type="match status" value="1"/>
</dbReference>
<evidence type="ECO:0000256" key="5">
    <source>
        <dbReference type="PROSITE-ProRule" id="PRU01248"/>
    </source>
</evidence>
<dbReference type="Pfam" id="PF13102">
    <property type="entry name" value="Phage_int_SAM_5"/>
    <property type="match status" value="1"/>
</dbReference>
<dbReference type="Proteomes" id="UP000183766">
    <property type="component" value="Unassembled WGS sequence"/>
</dbReference>
<dbReference type="GO" id="GO:0003677">
    <property type="term" value="F:DNA binding"/>
    <property type="evidence" value="ECO:0007669"/>
    <property type="project" value="UniProtKB-UniRule"/>
</dbReference>
<keyword evidence="3 5" id="KW-0238">DNA-binding</keyword>
<dbReference type="InterPro" id="IPR025269">
    <property type="entry name" value="SAM-like_dom"/>
</dbReference>
<dbReference type="AlphaFoldDB" id="A0A1I5CGX6"/>
<protein>
    <submittedName>
        <fullName evidence="8">Site-specific recombinase XerD</fullName>
    </submittedName>
</protein>
<dbReference type="PANTHER" id="PTHR30349:SF64">
    <property type="entry name" value="PROPHAGE INTEGRASE INTD-RELATED"/>
    <property type="match status" value="1"/>
</dbReference>
<sequence length="401" mass="46528">MKATVNVLCYRSKTLSNGEHPLMICVCKDGKRKYVGLGISVNPKYWDFKKNSPKRNCPNREQLIKVINEHEQKYAECVLEFSAENREYSSASLIEAVVPVQKARTVGELFNEYIAQLKDEGRLGYALSVQQVCNSLLKYRGHLDIYFSEIDVNWLKAYESWLRRCNLADNTIGIRFRTLRAVYNLALAEGIVKVDCYPFKKYKVSKLHKETAKRAITKEQVKQVIEYDVSRARFYKRLAVDMFTFSYLMGGINFTDMAFLTDKNFDGERLVYIRQKTKKLIMLPLQEKAVEIVNRYRSSQRKYVFPVLDNRERTPRQIRNRIYDVLDNVNGYLADIGKELGIELKISSYVARHSYATVLKRSGVSTSVISESLGHSSERVTQIYLDSFENRQLNDAMKNLL</sequence>
<evidence type="ECO:0000256" key="3">
    <source>
        <dbReference type="ARBA" id="ARBA00023125"/>
    </source>
</evidence>
<dbReference type="PROSITE" id="PS51900">
    <property type="entry name" value="CB"/>
    <property type="match status" value="1"/>
</dbReference>
<accession>A0A1I5CGX6</accession>
<gene>
    <name evidence="8" type="ORF">SAMN05216250_1502</name>
</gene>
<dbReference type="InterPro" id="IPR010998">
    <property type="entry name" value="Integrase_recombinase_N"/>
</dbReference>
<dbReference type="InterPro" id="IPR011010">
    <property type="entry name" value="DNA_brk_join_enz"/>
</dbReference>
<keyword evidence="4" id="KW-0233">DNA recombination</keyword>
<feature type="domain" description="Core-binding (CB)" evidence="7">
    <location>
        <begin position="104"/>
        <end position="187"/>
    </location>
</feature>
<dbReference type="Gene3D" id="1.10.443.10">
    <property type="entry name" value="Intergrase catalytic core"/>
    <property type="match status" value="1"/>
</dbReference>
<dbReference type="CDD" id="cd01185">
    <property type="entry name" value="INTN1_C_like"/>
    <property type="match status" value="1"/>
</dbReference>
<dbReference type="InterPro" id="IPR002104">
    <property type="entry name" value="Integrase_catalytic"/>
</dbReference>
<reference evidence="9" key="1">
    <citation type="submission" date="2016-10" db="EMBL/GenBank/DDBJ databases">
        <authorList>
            <person name="Varghese N."/>
            <person name="Submissions S."/>
        </authorList>
    </citation>
    <scope>NUCLEOTIDE SEQUENCE [LARGE SCALE GENOMIC DNA]</scope>
    <source>
        <strain evidence="9">NLAE-zl-C202</strain>
    </source>
</reference>
<dbReference type="Pfam" id="PF00589">
    <property type="entry name" value="Phage_integrase"/>
    <property type="match status" value="1"/>
</dbReference>
<evidence type="ECO:0000259" key="6">
    <source>
        <dbReference type="PROSITE" id="PS51898"/>
    </source>
</evidence>
<keyword evidence="2" id="KW-0229">DNA integration</keyword>
<evidence type="ECO:0000313" key="8">
    <source>
        <dbReference type="EMBL" id="SFN86147.1"/>
    </source>
</evidence>
<proteinExistence type="inferred from homology"/>
<evidence type="ECO:0000256" key="2">
    <source>
        <dbReference type="ARBA" id="ARBA00022908"/>
    </source>
</evidence>
<dbReference type="Gene3D" id="1.10.150.130">
    <property type="match status" value="1"/>
</dbReference>
<dbReference type="InterPro" id="IPR013762">
    <property type="entry name" value="Integrase-like_cat_sf"/>
</dbReference>
<dbReference type="GO" id="GO:0015074">
    <property type="term" value="P:DNA integration"/>
    <property type="evidence" value="ECO:0007669"/>
    <property type="project" value="UniProtKB-KW"/>
</dbReference>
<dbReference type="RefSeq" id="WP_005679018.1">
    <property type="nucleotide sequence ID" value="NZ_CP103094.1"/>
</dbReference>